<protein>
    <submittedName>
        <fullName evidence="2">Uncharacterized protein</fullName>
    </submittedName>
</protein>
<proteinExistence type="predicted"/>
<dbReference type="Proteomes" id="UP000762676">
    <property type="component" value="Unassembled WGS sequence"/>
</dbReference>
<reference evidence="2 3" key="1">
    <citation type="journal article" date="2021" name="Elife">
        <title>Chloroplast acquisition without the gene transfer in kleptoplastic sea slugs, Plakobranchus ocellatus.</title>
        <authorList>
            <person name="Maeda T."/>
            <person name="Takahashi S."/>
            <person name="Yoshida T."/>
            <person name="Shimamura S."/>
            <person name="Takaki Y."/>
            <person name="Nagai Y."/>
            <person name="Toyoda A."/>
            <person name="Suzuki Y."/>
            <person name="Arimoto A."/>
            <person name="Ishii H."/>
            <person name="Satoh N."/>
            <person name="Nishiyama T."/>
            <person name="Hasebe M."/>
            <person name="Maruyama T."/>
            <person name="Minagawa J."/>
            <person name="Obokata J."/>
            <person name="Shigenobu S."/>
        </authorList>
    </citation>
    <scope>NUCLEOTIDE SEQUENCE [LARGE SCALE GENOMIC DNA]</scope>
</reference>
<evidence type="ECO:0000256" key="1">
    <source>
        <dbReference type="SAM" id="MobiDB-lite"/>
    </source>
</evidence>
<keyword evidence="3" id="KW-1185">Reference proteome</keyword>
<evidence type="ECO:0000313" key="3">
    <source>
        <dbReference type="Proteomes" id="UP000762676"/>
    </source>
</evidence>
<feature type="region of interest" description="Disordered" evidence="1">
    <location>
        <begin position="14"/>
        <end position="53"/>
    </location>
</feature>
<evidence type="ECO:0000313" key="2">
    <source>
        <dbReference type="EMBL" id="GFS05188.1"/>
    </source>
</evidence>
<gene>
    <name evidence="2" type="ORF">ElyMa_002931300</name>
</gene>
<sequence>MRLPTGRREIRCRIKISNDDDDDDDDDDDNNDNNDDDDDDNDDNDDDDDDDNQLRLAIQSIRVELLFAATS</sequence>
<organism evidence="2 3">
    <name type="scientific">Elysia marginata</name>
    <dbReference type="NCBI Taxonomy" id="1093978"/>
    <lineage>
        <taxon>Eukaryota</taxon>
        <taxon>Metazoa</taxon>
        <taxon>Spiralia</taxon>
        <taxon>Lophotrochozoa</taxon>
        <taxon>Mollusca</taxon>
        <taxon>Gastropoda</taxon>
        <taxon>Heterobranchia</taxon>
        <taxon>Euthyneura</taxon>
        <taxon>Panpulmonata</taxon>
        <taxon>Sacoglossa</taxon>
        <taxon>Placobranchoidea</taxon>
        <taxon>Plakobranchidae</taxon>
        <taxon>Elysia</taxon>
    </lineage>
</organism>
<feature type="compositionally biased region" description="Acidic residues" evidence="1">
    <location>
        <begin position="19"/>
        <end position="51"/>
    </location>
</feature>
<comment type="caution">
    <text evidence="2">The sequence shown here is derived from an EMBL/GenBank/DDBJ whole genome shotgun (WGS) entry which is preliminary data.</text>
</comment>
<accession>A0AAV4I479</accession>
<name>A0AAV4I479_9GAST</name>
<dbReference type="AlphaFoldDB" id="A0AAV4I479"/>
<dbReference type="EMBL" id="BMAT01006053">
    <property type="protein sequence ID" value="GFS05188.1"/>
    <property type="molecule type" value="Genomic_DNA"/>
</dbReference>